<evidence type="ECO:0000313" key="2">
    <source>
        <dbReference type="EMBL" id="RFD80390.1"/>
    </source>
</evidence>
<evidence type="ECO:0000313" key="3">
    <source>
        <dbReference type="Proteomes" id="UP000259221"/>
    </source>
</evidence>
<organism evidence="2 3">
    <name type="scientific">Gardnerella vaginalis</name>
    <dbReference type="NCBI Taxonomy" id="2702"/>
    <lineage>
        <taxon>Bacteria</taxon>
        <taxon>Bacillati</taxon>
        <taxon>Actinomycetota</taxon>
        <taxon>Actinomycetes</taxon>
        <taxon>Bifidobacteriales</taxon>
        <taxon>Bifidobacteriaceae</taxon>
        <taxon>Gardnerella</taxon>
    </lineage>
</organism>
<dbReference type="AlphaFoldDB" id="A0A3E1J210"/>
<dbReference type="Pfam" id="PF01909">
    <property type="entry name" value="NTP_transf_2"/>
    <property type="match status" value="1"/>
</dbReference>
<evidence type="ECO:0000259" key="1">
    <source>
        <dbReference type="Pfam" id="PF01909"/>
    </source>
</evidence>
<accession>A0A3E1J210</accession>
<name>A0A3E1J210_GARVA</name>
<proteinExistence type="predicted"/>
<protein>
    <recommendedName>
        <fullName evidence="1">Polymerase nucleotidyl transferase domain-containing protein</fullName>
    </recommendedName>
</protein>
<dbReference type="GO" id="GO:0016779">
    <property type="term" value="F:nucleotidyltransferase activity"/>
    <property type="evidence" value="ECO:0007669"/>
    <property type="project" value="InterPro"/>
</dbReference>
<dbReference type="InterPro" id="IPR043519">
    <property type="entry name" value="NT_sf"/>
</dbReference>
<dbReference type="OrthoDB" id="9803128at2"/>
<dbReference type="InterPro" id="IPR002934">
    <property type="entry name" value="Polymerase_NTP_transf_dom"/>
</dbReference>
<gene>
    <name evidence="2" type="ORF">AXE77_02615</name>
</gene>
<dbReference type="CDD" id="cd05403">
    <property type="entry name" value="NT_KNTase_like"/>
    <property type="match status" value="1"/>
</dbReference>
<feature type="domain" description="Polymerase nucleotidyl transferase" evidence="1">
    <location>
        <begin position="26"/>
        <end position="106"/>
    </location>
</feature>
<reference evidence="2 3" key="1">
    <citation type="submission" date="2016-02" db="EMBL/GenBank/DDBJ databases">
        <authorList>
            <person name="Alioto T."/>
            <person name="Alioto T."/>
        </authorList>
    </citation>
    <scope>NUCLEOTIDE SEQUENCE [LARGE SCALE GENOMIC DNA]</scope>
    <source>
        <strain evidence="2 3">NR010</strain>
    </source>
</reference>
<dbReference type="SUPFAM" id="SSF81301">
    <property type="entry name" value="Nucleotidyltransferase"/>
    <property type="match status" value="1"/>
</dbReference>
<sequence>MANNIASSNSLAIGASELTPIAVKNLCEKTARKLGVDELYLFGSVARNAANRDSDVDFIYKIRNDPNPQSPQSAIEEARKKQELRLALSECLGRKVDLVNKDYVTKPLCDGGDAELQRKAFITAINKQPIYKII</sequence>
<dbReference type="EMBL" id="LRTV01000001">
    <property type="protein sequence ID" value="RFD80390.1"/>
    <property type="molecule type" value="Genomic_DNA"/>
</dbReference>
<dbReference type="Gene3D" id="3.30.460.10">
    <property type="entry name" value="Beta Polymerase, domain 2"/>
    <property type="match status" value="1"/>
</dbReference>
<dbReference type="RefSeq" id="WP_116711986.1">
    <property type="nucleotide sequence ID" value="NZ_LRTV01000001.1"/>
</dbReference>
<comment type="caution">
    <text evidence="2">The sequence shown here is derived from an EMBL/GenBank/DDBJ whole genome shotgun (WGS) entry which is preliminary data.</text>
</comment>
<dbReference type="Proteomes" id="UP000259221">
    <property type="component" value="Unassembled WGS sequence"/>
</dbReference>